<evidence type="ECO:0000313" key="3">
    <source>
        <dbReference type="Proteomes" id="UP000777438"/>
    </source>
</evidence>
<dbReference type="EMBL" id="JAGPYM010000005">
    <property type="protein sequence ID" value="KAH6894638.1"/>
    <property type="molecule type" value="Genomic_DNA"/>
</dbReference>
<evidence type="ECO:0000256" key="1">
    <source>
        <dbReference type="SAM" id="SignalP"/>
    </source>
</evidence>
<comment type="caution">
    <text evidence="2">The sequence shown here is derived from an EMBL/GenBank/DDBJ whole genome shotgun (WGS) entry which is preliminary data.</text>
</comment>
<accession>A0A9P8WDA4</accession>
<reference evidence="2 3" key="1">
    <citation type="journal article" date="2021" name="Nat. Commun.">
        <title>Genetic determinants of endophytism in the Arabidopsis root mycobiome.</title>
        <authorList>
            <person name="Mesny F."/>
            <person name="Miyauchi S."/>
            <person name="Thiergart T."/>
            <person name="Pickel B."/>
            <person name="Atanasova L."/>
            <person name="Karlsson M."/>
            <person name="Huettel B."/>
            <person name="Barry K.W."/>
            <person name="Haridas S."/>
            <person name="Chen C."/>
            <person name="Bauer D."/>
            <person name="Andreopoulos W."/>
            <person name="Pangilinan J."/>
            <person name="LaButti K."/>
            <person name="Riley R."/>
            <person name="Lipzen A."/>
            <person name="Clum A."/>
            <person name="Drula E."/>
            <person name="Henrissat B."/>
            <person name="Kohler A."/>
            <person name="Grigoriev I.V."/>
            <person name="Martin F.M."/>
            <person name="Hacquard S."/>
        </authorList>
    </citation>
    <scope>NUCLEOTIDE SEQUENCE [LARGE SCALE GENOMIC DNA]</scope>
    <source>
        <strain evidence="2 3">MPI-CAGE-CH-0241</strain>
    </source>
</reference>
<dbReference type="AlphaFoldDB" id="A0A9P8WDA4"/>
<evidence type="ECO:0000313" key="2">
    <source>
        <dbReference type="EMBL" id="KAH6894638.1"/>
    </source>
</evidence>
<gene>
    <name evidence="2" type="ORF">B0T10DRAFT_558756</name>
</gene>
<dbReference type="Proteomes" id="UP000777438">
    <property type="component" value="Unassembled WGS sequence"/>
</dbReference>
<keyword evidence="1" id="KW-0732">Signal</keyword>
<feature type="chain" id="PRO_5040428746" description="Secreted protein" evidence="1">
    <location>
        <begin position="19"/>
        <end position="91"/>
    </location>
</feature>
<organism evidence="2 3">
    <name type="scientific">Thelonectria olida</name>
    <dbReference type="NCBI Taxonomy" id="1576542"/>
    <lineage>
        <taxon>Eukaryota</taxon>
        <taxon>Fungi</taxon>
        <taxon>Dikarya</taxon>
        <taxon>Ascomycota</taxon>
        <taxon>Pezizomycotina</taxon>
        <taxon>Sordariomycetes</taxon>
        <taxon>Hypocreomycetidae</taxon>
        <taxon>Hypocreales</taxon>
        <taxon>Nectriaceae</taxon>
        <taxon>Thelonectria</taxon>
    </lineage>
</organism>
<feature type="signal peptide" evidence="1">
    <location>
        <begin position="1"/>
        <end position="18"/>
    </location>
</feature>
<evidence type="ECO:0008006" key="4">
    <source>
        <dbReference type="Google" id="ProtNLM"/>
    </source>
</evidence>
<proteinExistence type="predicted"/>
<name>A0A9P8WDA4_9HYPO</name>
<keyword evidence="3" id="KW-1185">Reference proteome</keyword>
<sequence length="91" mass="9610">MKTAVIVSVLSLGTLGLALPKPDGIVLVPIDRGCWRTTNCCIDLCQCGDGNVYQMNTKWTTINLVTPVGNYLGFASGAGLLLLSVSSHSQQ</sequence>
<protein>
    <recommendedName>
        <fullName evidence="4">Secreted protein</fullName>
    </recommendedName>
</protein>